<sequence>MGIPMQVEKQRGGNPAERPLVTLDNNVVVAYRNNDPNDALVQLARQLRALNRAGVITLNVTLSTALEEQRPDAELTMHEYATWLQEQGIDRCNIFTSSRTIGFRVPSTDPNTITFDFQLERALNERIHRILFPKTPFSWFEYRNQECTRQNIVGIKRDALIELDARDFYFQSSPQAPEQMLTPALDALEQTEREEMHMLLKRLRRRWMNAKNDALGLYGHITNAVHTIYPDRAVFVTNDNNFFKQTKVAGLRELNIPGRILRPADAVVFLCSITGVSLADITVE</sequence>
<keyword evidence="2" id="KW-1185">Reference proteome</keyword>
<comment type="caution">
    <text evidence="1">The sequence shown here is derived from an EMBL/GenBank/DDBJ whole genome shotgun (WGS) entry which is preliminary data.</text>
</comment>
<gene>
    <name evidence="1" type="ORF">KSB_45550</name>
</gene>
<dbReference type="EMBL" id="BNJG01000002">
    <property type="protein sequence ID" value="GHO56080.1"/>
    <property type="molecule type" value="Genomic_DNA"/>
</dbReference>
<name>A0ABQ3UUR6_9CHLR</name>
<protein>
    <recommendedName>
        <fullName evidence="3">PIN domain-containing protein</fullName>
    </recommendedName>
</protein>
<accession>A0ABQ3UUR6</accession>
<evidence type="ECO:0000313" key="1">
    <source>
        <dbReference type="EMBL" id="GHO56080.1"/>
    </source>
</evidence>
<organism evidence="1 2">
    <name type="scientific">Ktedonobacter robiniae</name>
    <dbReference type="NCBI Taxonomy" id="2778365"/>
    <lineage>
        <taxon>Bacteria</taxon>
        <taxon>Bacillati</taxon>
        <taxon>Chloroflexota</taxon>
        <taxon>Ktedonobacteria</taxon>
        <taxon>Ktedonobacterales</taxon>
        <taxon>Ktedonobacteraceae</taxon>
        <taxon>Ktedonobacter</taxon>
    </lineage>
</organism>
<evidence type="ECO:0000313" key="2">
    <source>
        <dbReference type="Proteomes" id="UP000654345"/>
    </source>
</evidence>
<proteinExistence type="predicted"/>
<dbReference type="Proteomes" id="UP000654345">
    <property type="component" value="Unassembled WGS sequence"/>
</dbReference>
<reference evidence="1 2" key="1">
    <citation type="journal article" date="2021" name="Int. J. Syst. Evol. Microbiol.">
        <title>Reticulibacter mediterranei gen. nov., sp. nov., within the new family Reticulibacteraceae fam. nov., and Ktedonospora formicarum gen. nov., sp. nov., Ktedonobacter robiniae sp. nov., Dictyobacter formicarum sp. nov. and Dictyobacter arantiisoli sp. nov., belonging to the class Ktedonobacteria.</title>
        <authorList>
            <person name="Yabe S."/>
            <person name="Zheng Y."/>
            <person name="Wang C.M."/>
            <person name="Sakai Y."/>
            <person name="Abe K."/>
            <person name="Yokota A."/>
            <person name="Donadio S."/>
            <person name="Cavaletti L."/>
            <person name="Monciardini P."/>
        </authorList>
    </citation>
    <scope>NUCLEOTIDE SEQUENCE [LARGE SCALE GENOMIC DNA]</scope>
    <source>
        <strain evidence="1 2">SOSP1-30</strain>
    </source>
</reference>
<evidence type="ECO:0008006" key="3">
    <source>
        <dbReference type="Google" id="ProtNLM"/>
    </source>
</evidence>